<organism evidence="1">
    <name type="scientific">Faunusvirus sp</name>
    <dbReference type="NCBI Taxonomy" id="2487766"/>
    <lineage>
        <taxon>Viruses</taxon>
        <taxon>Varidnaviria</taxon>
        <taxon>Bamfordvirae</taxon>
        <taxon>Nucleocytoviricota</taxon>
        <taxon>Megaviricetes</taxon>
        <taxon>Imitervirales</taxon>
        <taxon>Mimiviridae</taxon>
    </lineage>
</organism>
<gene>
    <name evidence="1" type="ORF">Faunusvirus4_28</name>
</gene>
<evidence type="ECO:0000313" key="1">
    <source>
        <dbReference type="EMBL" id="AYV79187.1"/>
    </source>
</evidence>
<name>A0A3G4ZWA7_9VIRU</name>
<reference evidence="1" key="1">
    <citation type="submission" date="2018-10" db="EMBL/GenBank/DDBJ databases">
        <title>Hidden diversity of soil giant viruses.</title>
        <authorList>
            <person name="Schulz F."/>
            <person name="Alteio L."/>
            <person name="Goudeau D."/>
            <person name="Ryan E.M."/>
            <person name="Malmstrom R.R."/>
            <person name="Blanchard J."/>
            <person name="Woyke T."/>
        </authorList>
    </citation>
    <scope>NUCLEOTIDE SEQUENCE</scope>
    <source>
        <strain evidence="1">FNV1</strain>
    </source>
</reference>
<protein>
    <submittedName>
        <fullName evidence="1">Uncharacterized protein</fullName>
    </submittedName>
</protein>
<dbReference type="EMBL" id="MK072135">
    <property type="protein sequence ID" value="AYV79187.1"/>
    <property type="molecule type" value="Genomic_DNA"/>
</dbReference>
<proteinExistence type="predicted"/>
<sequence length="310" mass="34808">MSVSTFRVNNNSPKSSNLCKDGMACKRHRKNKCKFSHVSDAPKAMLIKASSPKVMTVKVNSPMCKTKSYQLVKLSPIASADRDAEAHVARQVTVMRQIKALNNDESRFFCFTGKMLIDAVPQIITAAFAPLEKQRMLVKDVLGIIMGYFNVPMIGQKCALPACRTVIEVPDCYSVDQVRMPTVCTDHVQCKMCGGYCAICCFDDLTLTRHDALVFKKCEEKLHCATGCDCASKRWNLAVRRDKPLVKPSGNKYAYRCGYDSEEDSYDYSYEPFENNDYDEPVINLSEIKKQRHASTFVDALQTKLLVAST</sequence>
<accession>A0A3G4ZWA7</accession>